<name>A0A0A9HQB8_ARUDO</name>
<dbReference type="EMBL" id="GBRH01158964">
    <property type="protein sequence ID" value="JAE38932.1"/>
    <property type="molecule type" value="Transcribed_RNA"/>
</dbReference>
<sequence length="53" mass="6302">MNKFVDLLVVYAFPSLRKTKRMFSIERKHPLYYVTDLRIVLVVNSPPPQYSVM</sequence>
<accession>A0A0A9HQB8</accession>
<organism evidence="1">
    <name type="scientific">Arundo donax</name>
    <name type="common">Giant reed</name>
    <name type="synonym">Donax arundinaceus</name>
    <dbReference type="NCBI Taxonomy" id="35708"/>
    <lineage>
        <taxon>Eukaryota</taxon>
        <taxon>Viridiplantae</taxon>
        <taxon>Streptophyta</taxon>
        <taxon>Embryophyta</taxon>
        <taxon>Tracheophyta</taxon>
        <taxon>Spermatophyta</taxon>
        <taxon>Magnoliopsida</taxon>
        <taxon>Liliopsida</taxon>
        <taxon>Poales</taxon>
        <taxon>Poaceae</taxon>
        <taxon>PACMAD clade</taxon>
        <taxon>Arundinoideae</taxon>
        <taxon>Arundineae</taxon>
        <taxon>Arundo</taxon>
    </lineage>
</organism>
<protein>
    <submittedName>
        <fullName evidence="1">Uncharacterized protein</fullName>
    </submittedName>
</protein>
<reference evidence="1" key="1">
    <citation type="submission" date="2014-09" db="EMBL/GenBank/DDBJ databases">
        <authorList>
            <person name="Magalhaes I.L.F."/>
            <person name="Oliveira U."/>
            <person name="Santos F.R."/>
            <person name="Vidigal T.H.D.A."/>
            <person name="Brescovit A.D."/>
            <person name="Santos A.J."/>
        </authorList>
    </citation>
    <scope>NUCLEOTIDE SEQUENCE</scope>
    <source>
        <tissue evidence="1">Shoot tissue taken approximately 20 cm above the soil surface</tissue>
    </source>
</reference>
<reference evidence="1" key="2">
    <citation type="journal article" date="2015" name="Data Brief">
        <title>Shoot transcriptome of the giant reed, Arundo donax.</title>
        <authorList>
            <person name="Barrero R.A."/>
            <person name="Guerrero F.D."/>
            <person name="Moolhuijzen P."/>
            <person name="Goolsby J.A."/>
            <person name="Tidwell J."/>
            <person name="Bellgard S.E."/>
            <person name="Bellgard M.I."/>
        </authorList>
    </citation>
    <scope>NUCLEOTIDE SEQUENCE</scope>
    <source>
        <tissue evidence="1">Shoot tissue taken approximately 20 cm above the soil surface</tissue>
    </source>
</reference>
<dbReference type="AlphaFoldDB" id="A0A0A9HQB8"/>
<proteinExistence type="predicted"/>
<evidence type="ECO:0000313" key="1">
    <source>
        <dbReference type="EMBL" id="JAE38932.1"/>
    </source>
</evidence>